<dbReference type="KEGG" id="kra:Krad_1983"/>
<organism evidence="2 3">
    <name type="scientific">Kineococcus radiotolerans (strain ATCC BAA-149 / DSM 14245 / SRS30216)</name>
    <dbReference type="NCBI Taxonomy" id="266940"/>
    <lineage>
        <taxon>Bacteria</taxon>
        <taxon>Bacillati</taxon>
        <taxon>Actinomycetota</taxon>
        <taxon>Actinomycetes</taxon>
        <taxon>Kineosporiales</taxon>
        <taxon>Kineosporiaceae</taxon>
        <taxon>Kineococcus</taxon>
    </lineage>
</organism>
<keyword evidence="3" id="KW-1185">Reference proteome</keyword>
<reference evidence="3" key="1">
    <citation type="journal article" date="2008" name="PLoS ONE">
        <title>Survival in nuclear waste, extreme resistance, and potential applications gleaned from the genome sequence of Kineococcus radiotolerans SRS30216.</title>
        <authorList>
            <person name="Bagwell C.E."/>
            <person name="Bhat S."/>
            <person name="Hawkins G.M."/>
            <person name="Smith B.W."/>
            <person name="Biswas T."/>
            <person name="Hoover T.R."/>
            <person name="Saunders E."/>
            <person name="Han C.S."/>
            <person name="Tsodikov O.V."/>
            <person name="Shimkets L.J."/>
        </authorList>
    </citation>
    <scope>NUCLEOTIDE SEQUENCE [LARGE SCALE GENOMIC DNA]</scope>
    <source>
        <strain evidence="3">ATCC BAA-149 / DSM 14245 / SRS30216</strain>
    </source>
</reference>
<dbReference type="eggNOG" id="COG2200">
    <property type="taxonomic scope" value="Bacteria"/>
</dbReference>
<evidence type="ECO:0000259" key="1">
    <source>
        <dbReference type="PROSITE" id="PS50883"/>
    </source>
</evidence>
<dbReference type="STRING" id="266940.Krad_1983"/>
<dbReference type="EMBL" id="CP000750">
    <property type="protein sequence ID" value="ABS03469.1"/>
    <property type="molecule type" value="Genomic_DNA"/>
</dbReference>
<dbReference type="Gene3D" id="3.20.20.450">
    <property type="entry name" value="EAL domain"/>
    <property type="match status" value="1"/>
</dbReference>
<dbReference type="InterPro" id="IPR003018">
    <property type="entry name" value="GAF"/>
</dbReference>
<dbReference type="SMART" id="SM00052">
    <property type="entry name" value="EAL"/>
    <property type="match status" value="1"/>
</dbReference>
<gene>
    <name evidence="2" type="ordered locus">Krad_1983</name>
</gene>
<dbReference type="SUPFAM" id="SSF55781">
    <property type="entry name" value="GAF domain-like"/>
    <property type="match status" value="1"/>
</dbReference>
<feature type="domain" description="EAL" evidence="1">
    <location>
        <begin position="187"/>
        <end position="443"/>
    </location>
</feature>
<dbReference type="SUPFAM" id="SSF141868">
    <property type="entry name" value="EAL domain-like"/>
    <property type="match status" value="1"/>
</dbReference>
<dbReference type="PANTHER" id="PTHR33121">
    <property type="entry name" value="CYCLIC DI-GMP PHOSPHODIESTERASE PDEF"/>
    <property type="match status" value="1"/>
</dbReference>
<dbReference type="InterPro" id="IPR001633">
    <property type="entry name" value="EAL_dom"/>
</dbReference>
<evidence type="ECO:0000313" key="2">
    <source>
        <dbReference type="EMBL" id="ABS03469.1"/>
    </source>
</evidence>
<name>A6W9I0_KINRD</name>
<dbReference type="SMART" id="SM00065">
    <property type="entry name" value="GAF"/>
    <property type="match status" value="1"/>
</dbReference>
<dbReference type="PANTHER" id="PTHR33121:SF70">
    <property type="entry name" value="SIGNALING PROTEIN YKOW"/>
    <property type="match status" value="1"/>
</dbReference>
<dbReference type="Pfam" id="PF01590">
    <property type="entry name" value="GAF"/>
    <property type="match status" value="1"/>
</dbReference>
<dbReference type="Gene3D" id="3.30.450.40">
    <property type="match status" value="1"/>
</dbReference>
<evidence type="ECO:0000313" key="3">
    <source>
        <dbReference type="Proteomes" id="UP000001116"/>
    </source>
</evidence>
<proteinExistence type="predicted"/>
<dbReference type="AlphaFoldDB" id="A6W9I0"/>
<dbReference type="HOGENOM" id="CLU_000445_70_34_11"/>
<dbReference type="Pfam" id="PF00563">
    <property type="entry name" value="EAL"/>
    <property type="match status" value="1"/>
</dbReference>
<dbReference type="InterPro" id="IPR035919">
    <property type="entry name" value="EAL_sf"/>
</dbReference>
<dbReference type="InterPro" id="IPR029016">
    <property type="entry name" value="GAF-like_dom_sf"/>
</dbReference>
<dbReference type="CDD" id="cd01948">
    <property type="entry name" value="EAL"/>
    <property type="match status" value="1"/>
</dbReference>
<dbReference type="Proteomes" id="UP000001116">
    <property type="component" value="Chromosome"/>
</dbReference>
<dbReference type="GO" id="GO:0071111">
    <property type="term" value="F:cyclic-guanylate-specific phosphodiesterase activity"/>
    <property type="evidence" value="ECO:0007669"/>
    <property type="project" value="InterPro"/>
</dbReference>
<dbReference type="PROSITE" id="PS50883">
    <property type="entry name" value="EAL"/>
    <property type="match status" value="1"/>
</dbReference>
<accession>A6W9I0</accession>
<protein>
    <submittedName>
        <fullName evidence="2">Diguanylate phosphodiesterase</fullName>
    </submittedName>
</protein>
<dbReference type="eggNOG" id="COG2203">
    <property type="taxonomic scope" value="Bacteria"/>
</dbReference>
<sequence>MDEGGGGDVPAAPLHLREAERLASLRSYQVLDTAADAALDALTAAAARALDAPAAVICLLDRDRLWFKSVVGLSALVGYEHHQVPRELSFAGHVVPGQVLVVPDATADPRFAGLPMVTGPEHLRAYAGAPVVGRDGLLLGALGVLDRSPREFDADAVQLLLDLAPTVAEVLELRRTDAAAGLSGREVLTESRRLRAGIEAGELVVHYQPVVDLTTGRRVGVEALVRWDHPDRGLLPPDAFMPLAEASGLVVPLGRRVLVQACAQVARWRREVPGAGDLRVAVNVSGRQLSEPDVHEVVAEALTLSGLPPQALLVELTETCLAGPGVEVDITLQRIRSLGVHLSLDDFGTGYASFAYLQRFQPDTVKIDRCFVAALGRSERDDLLTRSLVELALRLGCDVVAEGVERREQAVALTRLGVRHAQGLLFSAARSGGDLYEPVPPALT</sequence>
<dbReference type="InterPro" id="IPR050706">
    <property type="entry name" value="Cyclic-di-GMP_PDE-like"/>
</dbReference>